<dbReference type="Proteomes" id="UP001596978">
    <property type="component" value="Unassembled WGS sequence"/>
</dbReference>
<comment type="caution">
    <text evidence="1">The sequence shown here is derived from an EMBL/GenBank/DDBJ whole genome shotgun (WGS) entry which is preliminary data.</text>
</comment>
<reference evidence="2" key="1">
    <citation type="journal article" date="2019" name="Int. J. Syst. Evol. Microbiol.">
        <title>The Global Catalogue of Microorganisms (GCM) 10K type strain sequencing project: providing services to taxonomists for standard genome sequencing and annotation.</title>
        <authorList>
            <consortium name="The Broad Institute Genomics Platform"/>
            <consortium name="The Broad Institute Genome Sequencing Center for Infectious Disease"/>
            <person name="Wu L."/>
            <person name="Ma J."/>
        </authorList>
    </citation>
    <scope>NUCLEOTIDE SEQUENCE [LARGE SCALE GENOMIC DNA]</scope>
    <source>
        <strain evidence="2">CCUG 62952</strain>
    </source>
</reference>
<protein>
    <recommendedName>
        <fullName evidence="3">GIY-YIG domain-containing protein</fullName>
    </recommendedName>
</protein>
<dbReference type="EMBL" id="JBHTJH010000017">
    <property type="protein sequence ID" value="MFD0863895.1"/>
    <property type="molecule type" value="Genomic_DNA"/>
</dbReference>
<proteinExistence type="predicted"/>
<name>A0ABW3D4E5_9FLAO</name>
<keyword evidence="2" id="KW-1185">Reference proteome</keyword>
<dbReference type="RefSeq" id="WP_299217804.1">
    <property type="nucleotide sequence ID" value="NZ_JBHTJH010000017.1"/>
</dbReference>
<organism evidence="1 2">
    <name type="scientific">Sungkyunkwania multivorans</name>
    <dbReference type="NCBI Taxonomy" id="1173618"/>
    <lineage>
        <taxon>Bacteria</taxon>
        <taxon>Pseudomonadati</taxon>
        <taxon>Bacteroidota</taxon>
        <taxon>Flavobacteriia</taxon>
        <taxon>Flavobacteriales</taxon>
        <taxon>Flavobacteriaceae</taxon>
        <taxon>Sungkyunkwania</taxon>
    </lineage>
</organism>
<sequence>MSINQSEIIKKTDEFLDTLKLNLKQIKLKKYQSVVFNSSEFRTKEILNESVHKVKKSSLPLIYTIELLEISKLPKLLGLFEDFSESNKKKVKNKDRVNLSRYNKSLSSFLYVGSSTTGIYSRLKNHFGTRGNRVYSLHLCKWDNGIDYDIKLRTYTIENVKSPNTMHAIVELVEQQVWDELEPNFGKRSGQ</sequence>
<evidence type="ECO:0000313" key="1">
    <source>
        <dbReference type="EMBL" id="MFD0863895.1"/>
    </source>
</evidence>
<accession>A0ABW3D4E5</accession>
<evidence type="ECO:0008006" key="3">
    <source>
        <dbReference type="Google" id="ProtNLM"/>
    </source>
</evidence>
<gene>
    <name evidence="1" type="ORF">ACFQ1M_16895</name>
</gene>
<evidence type="ECO:0000313" key="2">
    <source>
        <dbReference type="Proteomes" id="UP001596978"/>
    </source>
</evidence>